<accession>A0A9D5JVW3</accession>
<dbReference type="InterPro" id="IPR025060">
    <property type="entry name" value="DUF3999"/>
</dbReference>
<name>A0A9D5JVW3_9BACT</name>
<keyword evidence="1" id="KW-1133">Transmembrane helix</keyword>
<dbReference type="EMBL" id="WJJP01000374">
    <property type="protein sequence ID" value="MBD3325208.1"/>
    <property type="molecule type" value="Genomic_DNA"/>
</dbReference>
<dbReference type="Pfam" id="PF13163">
    <property type="entry name" value="DUF3999"/>
    <property type="match status" value="1"/>
</dbReference>
<dbReference type="AlphaFoldDB" id="A0A9D5JVW3"/>
<evidence type="ECO:0000313" key="3">
    <source>
        <dbReference type="Proteomes" id="UP000649604"/>
    </source>
</evidence>
<keyword evidence="1" id="KW-0812">Transmembrane</keyword>
<gene>
    <name evidence="2" type="ORF">GF339_11530</name>
</gene>
<reference evidence="2" key="1">
    <citation type="submission" date="2019-11" db="EMBL/GenBank/DDBJ databases">
        <title>Microbial mats filling the niche in hypersaline microbial mats.</title>
        <authorList>
            <person name="Wong H.L."/>
            <person name="Macleod F.I."/>
            <person name="White R.A. III"/>
            <person name="Burns B.P."/>
        </authorList>
    </citation>
    <scope>NUCLEOTIDE SEQUENCE</scope>
    <source>
        <strain evidence="2">Rbin_158</strain>
    </source>
</reference>
<comment type="caution">
    <text evidence="2">The sequence shown here is derived from an EMBL/GenBank/DDBJ whole genome shotgun (WGS) entry which is preliminary data.</text>
</comment>
<proteinExistence type="predicted"/>
<sequence length="355" mass="40637">FTWAIVGYDTENGRQTLLLERPETIQSGAQDVQISTPNRDFEKRIELYASVDRQDWKLIAEGTVFDFSSHIPLRRTTLELPEETTAPYLKVVLEENRLPLEQGENLRFRYKDLEFALDEQQPGALQITDVRSRVVQGTAQDLRRDHVTISNPQVSSDGSATRIDLGRINLPLERVSLAIGKGFFSRLVELWVSETGEDETYRRVADDMIYRIPGIADEDLTLNFDQPQHPYVRLKIINHDNPPLAIDAVTLGWVRRELYFIPEAGHEYTLYCGAQEMPPPRYDMQQLIPDRFDLLMRYPAGHIGALTQNPIYRSKADPSLWALLEQYGVIVLVLILAGGLGVWIFHLLKKIPKNV</sequence>
<feature type="non-terminal residue" evidence="2">
    <location>
        <position position="1"/>
    </location>
</feature>
<protein>
    <submittedName>
        <fullName evidence="2">DUF3999 family protein</fullName>
    </submittedName>
</protein>
<organism evidence="2 3">
    <name type="scientific">candidate division KSB3 bacterium</name>
    <dbReference type="NCBI Taxonomy" id="2044937"/>
    <lineage>
        <taxon>Bacteria</taxon>
        <taxon>candidate division KSB3</taxon>
    </lineage>
</organism>
<dbReference type="Proteomes" id="UP000649604">
    <property type="component" value="Unassembled WGS sequence"/>
</dbReference>
<feature type="transmembrane region" description="Helical" evidence="1">
    <location>
        <begin position="327"/>
        <end position="348"/>
    </location>
</feature>
<evidence type="ECO:0000313" key="2">
    <source>
        <dbReference type="EMBL" id="MBD3325208.1"/>
    </source>
</evidence>
<evidence type="ECO:0000256" key="1">
    <source>
        <dbReference type="SAM" id="Phobius"/>
    </source>
</evidence>
<keyword evidence="1" id="KW-0472">Membrane</keyword>